<keyword evidence="3 5" id="KW-1133">Transmembrane helix</keyword>
<accession>A0A382IJA9</accession>
<evidence type="ECO:0000256" key="4">
    <source>
        <dbReference type="ARBA" id="ARBA00023136"/>
    </source>
</evidence>
<organism evidence="7">
    <name type="scientific">marine metagenome</name>
    <dbReference type="NCBI Taxonomy" id="408172"/>
    <lineage>
        <taxon>unclassified sequences</taxon>
        <taxon>metagenomes</taxon>
        <taxon>ecological metagenomes</taxon>
    </lineage>
</organism>
<feature type="transmembrane region" description="Helical" evidence="5">
    <location>
        <begin position="275"/>
        <end position="294"/>
    </location>
</feature>
<evidence type="ECO:0000256" key="5">
    <source>
        <dbReference type="SAM" id="Phobius"/>
    </source>
</evidence>
<evidence type="ECO:0000256" key="2">
    <source>
        <dbReference type="ARBA" id="ARBA00022692"/>
    </source>
</evidence>
<evidence type="ECO:0000256" key="3">
    <source>
        <dbReference type="ARBA" id="ARBA00022989"/>
    </source>
</evidence>
<evidence type="ECO:0000259" key="6">
    <source>
        <dbReference type="Pfam" id="PF00361"/>
    </source>
</evidence>
<keyword evidence="2 5" id="KW-0812">Transmembrane</keyword>
<evidence type="ECO:0000313" key="7">
    <source>
        <dbReference type="EMBL" id="SVB99405.1"/>
    </source>
</evidence>
<dbReference type="InterPro" id="IPR003945">
    <property type="entry name" value="NU5C-like"/>
</dbReference>
<feature type="transmembrane region" description="Helical" evidence="5">
    <location>
        <begin position="14"/>
        <end position="32"/>
    </location>
</feature>
<feature type="transmembrane region" description="Helical" evidence="5">
    <location>
        <begin position="130"/>
        <end position="147"/>
    </location>
</feature>
<comment type="subcellular location">
    <subcellularLocation>
        <location evidence="1">Membrane</location>
        <topology evidence="1">Multi-pass membrane protein</topology>
    </subcellularLocation>
</comment>
<name>A0A382IJA9_9ZZZZ</name>
<evidence type="ECO:0000256" key="1">
    <source>
        <dbReference type="ARBA" id="ARBA00004141"/>
    </source>
</evidence>
<dbReference type="InterPro" id="IPR001750">
    <property type="entry name" value="ND/Mrp_TM"/>
</dbReference>
<dbReference type="Pfam" id="PF00361">
    <property type="entry name" value="Proton_antipo_M"/>
    <property type="match status" value="1"/>
</dbReference>
<dbReference type="AlphaFoldDB" id="A0A382IJA9"/>
<feature type="transmembrane region" description="Helical" evidence="5">
    <location>
        <begin position="176"/>
        <end position="196"/>
    </location>
</feature>
<feature type="transmembrane region" description="Helical" evidence="5">
    <location>
        <begin position="87"/>
        <end position="110"/>
    </location>
</feature>
<dbReference type="PANTHER" id="PTHR42829">
    <property type="entry name" value="NADH-UBIQUINONE OXIDOREDUCTASE CHAIN 5"/>
    <property type="match status" value="1"/>
</dbReference>
<dbReference type="PRINTS" id="PR01435">
    <property type="entry name" value="NPOXDRDTASE5"/>
</dbReference>
<keyword evidence="4 5" id="KW-0472">Membrane</keyword>
<feature type="domain" description="NADH:quinone oxidoreductase/Mrp antiporter transmembrane" evidence="6">
    <location>
        <begin position="4"/>
        <end position="97"/>
    </location>
</feature>
<dbReference type="EMBL" id="UINC01067595">
    <property type="protein sequence ID" value="SVB99405.1"/>
    <property type="molecule type" value="Genomic_DNA"/>
</dbReference>
<dbReference type="GO" id="GO:0042773">
    <property type="term" value="P:ATP synthesis coupled electron transport"/>
    <property type="evidence" value="ECO:0007669"/>
    <property type="project" value="InterPro"/>
</dbReference>
<protein>
    <recommendedName>
        <fullName evidence="6">NADH:quinone oxidoreductase/Mrp antiporter transmembrane domain-containing protein</fullName>
    </recommendedName>
</protein>
<dbReference type="GO" id="GO:0015990">
    <property type="term" value="P:electron transport coupled proton transport"/>
    <property type="evidence" value="ECO:0007669"/>
    <property type="project" value="TreeGrafter"/>
</dbReference>
<feature type="transmembrane region" description="Helical" evidence="5">
    <location>
        <begin position="47"/>
        <end position="67"/>
    </location>
</feature>
<dbReference type="PANTHER" id="PTHR42829:SF2">
    <property type="entry name" value="NADH-UBIQUINONE OXIDOREDUCTASE CHAIN 5"/>
    <property type="match status" value="1"/>
</dbReference>
<dbReference type="GO" id="GO:0016020">
    <property type="term" value="C:membrane"/>
    <property type="evidence" value="ECO:0007669"/>
    <property type="project" value="UniProtKB-SubCell"/>
</dbReference>
<sequence>SGPDASMFHLTTHAAFKALLFLGAGAVIYAYHHEQDIWKMGGLSKTLPITTLCFVIGALALSGFPLLSGFFSKDAILMQAYLHNKALFGIGVFVALLTAFYMMRCVLVAFYGEHRGEHAESDMKPSGEMIVPLIILAILSVTLGWEYQGHGVKPILSDLWKLESFGHETQKAAHNAAMICGTIAAFTGLLLGWIIYKDAKEDPLPAKLGKLAKYMRNRFYFDELYRFLNRWTQEKMSFAADWFDRWIISGLGVKGTSGAVDITGCLLRLFQTGNVQTYALLTVIGMLFILALILF</sequence>
<reference evidence="7" key="1">
    <citation type="submission" date="2018-05" db="EMBL/GenBank/DDBJ databases">
        <authorList>
            <person name="Lanie J.A."/>
            <person name="Ng W.-L."/>
            <person name="Kazmierczak K.M."/>
            <person name="Andrzejewski T.M."/>
            <person name="Davidsen T.M."/>
            <person name="Wayne K.J."/>
            <person name="Tettelin H."/>
            <person name="Glass J.I."/>
            <person name="Rusch D."/>
            <person name="Podicherti R."/>
            <person name="Tsui H.-C.T."/>
            <person name="Winkler M.E."/>
        </authorList>
    </citation>
    <scope>NUCLEOTIDE SEQUENCE</scope>
</reference>
<dbReference type="GO" id="GO:0003954">
    <property type="term" value="F:NADH dehydrogenase activity"/>
    <property type="evidence" value="ECO:0007669"/>
    <property type="project" value="TreeGrafter"/>
</dbReference>
<proteinExistence type="predicted"/>
<feature type="non-terminal residue" evidence="7">
    <location>
        <position position="1"/>
    </location>
</feature>
<dbReference type="GO" id="GO:0008137">
    <property type="term" value="F:NADH dehydrogenase (ubiquinone) activity"/>
    <property type="evidence" value="ECO:0007669"/>
    <property type="project" value="InterPro"/>
</dbReference>
<gene>
    <name evidence="7" type="ORF">METZ01_LOCUS252259</name>
</gene>
<dbReference type="Gene3D" id="1.20.5.2700">
    <property type="match status" value="1"/>
</dbReference>